<dbReference type="PANTHER" id="PTHR42643:SF30">
    <property type="entry name" value="IONOTROPIC RECEPTOR 40A-RELATED"/>
    <property type="match status" value="1"/>
</dbReference>
<dbReference type="GO" id="GO:0005886">
    <property type="term" value="C:plasma membrane"/>
    <property type="evidence" value="ECO:0007669"/>
    <property type="project" value="UniProtKB-SubCell"/>
</dbReference>
<keyword evidence="3" id="KW-1003">Cell membrane</keyword>
<dbReference type="InterPro" id="IPR056198">
    <property type="entry name" value="LBD_receptor"/>
</dbReference>
<reference evidence="11" key="1">
    <citation type="submission" date="2022-08" db="UniProtKB">
        <authorList>
            <consortium name="EnsemblMetazoa"/>
        </authorList>
    </citation>
    <scope>IDENTIFICATION</scope>
    <source>
        <strain evidence="11">Israel</strain>
    </source>
</reference>
<dbReference type="Pfam" id="PF24061">
    <property type="entry name" value="LBD_receptor"/>
    <property type="match status" value="1"/>
</dbReference>
<evidence type="ECO:0000256" key="1">
    <source>
        <dbReference type="ARBA" id="ARBA00004651"/>
    </source>
</evidence>
<evidence type="ECO:0000256" key="2">
    <source>
        <dbReference type="ARBA" id="ARBA00008685"/>
    </source>
</evidence>
<accession>A0A3F2ZEL8</accession>
<comment type="similarity">
    <text evidence="2">Belongs to the glutamate-gated ion channel (TC 1.A.10.1) family.</text>
</comment>
<dbReference type="VEuPathDB" id="VectorBase:PPAPM1_006883"/>
<keyword evidence="12" id="KW-1185">Reference proteome</keyword>
<dbReference type="VEuPathDB" id="VectorBase:PPAI013275"/>
<dbReference type="GO" id="GO:0015276">
    <property type="term" value="F:ligand-gated monoatomic ion channel activity"/>
    <property type="evidence" value="ECO:0007669"/>
    <property type="project" value="InterPro"/>
</dbReference>
<evidence type="ECO:0000313" key="12">
    <source>
        <dbReference type="Proteomes" id="UP000092462"/>
    </source>
</evidence>
<feature type="domain" description="Ionotropic glutamate receptor C-terminal" evidence="9">
    <location>
        <begin position="348"/>
        <end position="600"/>
    </location>
</feature>
<dbReference type="Gene3D" id="3.40.190.10">
    <property type="entry name" value="Periplasmic binding protein-like II"/>
    <property type="match status" value="1"/>
</dbReference>
<evidence type="ECO:0000256" key="5">
    <source>
        <dbReference type="ARBA" id="ARBA00022989"/>
    </source>
</evidence>
<feature type="domain" description="Putative ionotropic receptor ligand binding" evidence="10">
    <location>
        <begin position="38"/>
        <end position="221"/>
    </location>
</feature>
<dbReference type="InterPro" id="IPR001320">
    <property type="entry name" value="Iontro_rcpt_C"/>
</dbReference>
<dbReference type="EnsemblMetazoa" id="PPAI013275-RA">
    <property type="protein sequence ID" value="PPAI013275-PA"/>
    <property type="gene ID" value="PPAI013275"/>
</dbReference>
<organism evidence="11 12">
    <name type="scientific">Phlebotomus papatasi</name>
    <name type="common">Sandfly</name>
    <dbReference type="NCBI Taxonomy" id="29031"/>
    <lineage>
        <taxon>Eukaryota</taxon>
        <taxon>Metazoa</taxon>
        <taxon>Ecdysozoa</taxon>
        <taxon>Arthropoda</taxon>
        <taxon>Hexapoda</taxon>
        <taxon>Insecta</taxon>
        <taxon>Pterygota</taxon>
        <taxon>Neoptera</taxon>
        <taxon>Endopterygota</taxon>
        <taxon>Diptera</taxon>
        <taxon>Nematocera</taxon>
        <taxon>Psychodoidea</taxon>
        <taxon>Psychodidae</taxon>
        <taxon>Phlebotomus</taxon>
        <taxon>Phlebotomus</taxon>
    </lineage>
</organism>
<proteinExistence type="inferred from homology"/>
<protein>
    <submittedName>
        <fullName evidence="11">Uncharacterized protein</fullName>
    </submittedName>
</protein>
<dbReference type="GO" id="GO:0050906">
    <property type="term" value="P:detection of stimulus involved in sensory perception"/>
    <property type="evidence" value="ECO:0007669"/>
    <property type="project" value="UniProtKB-ARBA"/>
</dbReference>
<keyword evidence="6" id="KW-0472">Membrane</keyword>
<dbReference type="Gene3D" id="1.10.287.70">
    <property type="match status" value="1"/>
</dbReference>
<evidence type="ECO:0000256" key="4">
    <source>
        <dbReference type="ARBA" id="ARBA00022692"/>
    </source>
</evidence>
<keyword evidence="8" id="KW-0325">Glycoprotein</keyword>
<dbReference type="PANTHER" id="PTHR42643">
    <property type="entry name" value="IONOTROPIC RECEPTOR 20A-RELATED"/>
    <property type="match status" value="1"/>
</dbReference>
<keyword evidence="4" id="KW-0812">Transmembrane</keyword>
<comment type="subcellular location">
    <subcellularLocation>
        <location evidence="1">Cell membrane</location>
        <topology evidence="1">Multi-pass membrane protein</topology>
    </subcellularLocation>
</comment>
<dbReference type="AlphaFoldDB" id="A0A3F2ZEL8"/>
<evidence type="ECO:0000256" key="8">
    <source>
        <dbReference type="ARBA" id="ARBA00023180"/>
    </source>
</evidence>
<dbReference type="InterPro" id="IPR052192">
    <property type="entry name" value="Insect_Ionotropic_Sensory_Rcpt"/>
</dbReference>
<dbReference type="Pfam" id="PF00060">
    <property type="entry name" value="Lig_chan"/>
    <property type="match status" value="1"/>
</dbReference>
<keyword evidence="5" id="KW-1133">Transmembrane helix</keyword>
<keyword evidence="7" id="KW-0675">Receptor</keyword>
<dbReference type="EMBL" id="AJVK01000697">
    <property type="status" value="NOT_ANNOTATED_CDS"/>
    <property type="molecule type" value="Genomic_DNA"/>
</dbReference>
<sequence>MQLKLCYIFSLILLLKNGCIICQSGNKSQYLEVKFGNSLSKITSWIIIEFYSVKSPEVLIINTSENHKSHVNQLGIINEVLYATKGRTLVQLAEDHSKLQRNVSQFYNIFFIDSYKSFSKILHGNLSSTFDFMGYYTIVMTNVQNNSQDIVTRILKDCWELYIVNVHVVTYDTYNLHRALMYTYFPYTPNHCGLVKPVITGIFEENTFVSDVEIFPSKVSNFHGCNLTVGTFNVPPYVILKKQEDGDYFLDGFEGIMIRILSNRLNFSMIVKQPKGRWGNFNFENSTGAKLLLYKGEVNFTLGGFSLAFSLNDSLLYTTAHLTTHLTVMIPPGRPLTPIEKLFLPFDLNTWSCLSVCFIVSAIVVSVTKFIMPQRRDFIFGRANNSPFINAINVFLGGSLYDTPRRNFARFLLMLWILLSLVLRSSYQGALFKFLKSQNNVSVVDTLPKMLKNGFKIYGVEEMSVYFTLMKDYGSMYEVINSKDTDAYRFKTLDSSFKGGVAVTITTVARLNDNFFGQNIRFRTIKEKVAPVFISIGLRPHSYLKHPFETELQIYKESGLIDQWLSKFYNPRSLKVIPDQNIPQPLTLHQLSGIFVVYLILITLSFLIFLLEVLSKKSQVFEVLCNFLN</sequence>
<evidence type="ECO:0000313" key="11">
    <source>
        <dbReference type="EnsemblMetazoa" id="PPAI013275-PA"/>
    </source>
</evidence>
<evidence type="ECO:0000259" key="10">
    <source>
        <dbReference type="Pfam" id="PF24061"/>
    </source>
</evidence>
<evidence type="ECO:0000256" key="7">
    <source>
        <dbReference type="ARBA" id="ARBA00023170"/>
    </source>
</evidence>
<evidence type="ECO:0000256" key="6">
    <source>
        <dbReference type="ARBA" id="ARBA00023136"/>
    </source>
</evidence>
<evidence type="ECO:0000259" key="9">
    <source>
        <dbReference type="Pfam" id="PF00060"/>
    </source>
</evidence>
<dbReference type="Proteomes" id="UP000092462">
    <property type="component" value="Unassembled WGS sequence"/>
</dbReference>
<name>A0A3F2ZEL8_PHLPP</name>
<dbReference type="SUPFAM" id="SSF53850">
    <property type="entry name" value="Periplasmic binding protein-like II"/>
    <property type="match status" value="1"/>
</dbReference>
<evidence type="ECO:0000256" key="3">
    <source>
        <dbReference type="ARBA" id="ARBA00022475"/>
    </source>
</evidence>